<dbReference type="EMBL" id="CP044328">
    <property type="protein sequence ID" value="QGM94274.1"/>
    <property type="molecule type" value="Genomic_DNA"/>
</dbReference>
<reference evidence="1 2" key="2">
    <citation type="journal article" date="2021" name="AMB Express">
        <title>Isolation and characterisation of Methylocystis spp. for poly-3-hydroxybutyrate production using waste methane feedstocks.</title>
        <authorList>
            <person name="Rumah B.L."/>
            <person name="Stead C.E."/>
            <person name="Claxton Stevens B.H."/>
            <person name="Minton N.P."/>
            <person name="Grosse-Honebrink A."/>
            <person name="Zhang Y."/>
        </authorList>
    </citation>
    <scope>NUCLEOTIDE SEQUENCE [LARGE SCALE GENOMIC DNA]</scope>
    <source>
        <strain evidence="1 2">BRCS1</strain>
    </source>
</reference>
<keyword evidence="2" id="KW-1185">Reference proteome</keyword>
<dbReference type="RefSeq" id="WP_154452265.1">
    <property type="nucleotide sequence ID" value="NZ_CP044328.1"/>
</dbReference>
<protein>
    <submittedName>
        <fullName evidence="1">Uncharacterized protein</fullName>
    </submittedName>
</protein>
<evidence type="ECO:0000313" key="2">
    <source>
        <dbReference type="Proteomes" id="UP000424673"/>
    </source>
</evidence>
<accession>A0ABX6EHW5</accession>
<sequence>MGLSGWEETNLIAKIEGYMRDIYSKGEAGFDEMRESTIEDIQLGALGLAYMNSEDPRFQELLQYHRGKRMAWRQRGYIAIASWLRGLMTTDSEAFLREVCFTSGGPARFARVGVLKLIAPDTFAETIINAAYGDQKRIMMALSIRYEQVAAETELKDEVPWLSDVLKSLRTRVESLPPIAKYHLSNLVERYGVKTLREVEDRLEKC</sequence>
<organism evidence="1 2">
    <name type="scientific">Methylocystis rosea</name>
    <dbReference type="NCBI Taxonomy" id="173366"/>
    <lineage>
        <taxon>Bacteria</taxon>
        <taxon>Pseudomonadati</taxon>
        <taxon>Pseudomonadota</taxon>
        <taxon>Alphaproteobacteria</taxon>
        <taxon>Hyphomicrobiales</taxon>
        <taxon>Methylocystaceae</taxon>
        <taxon>Methylocystis</taxon>
    </lineage>
</organism>
<evidence type="ECO:0000313" key="1">
    <source>
        <dbReference type="EMBL" id="QGM94274.1"/>
    </source>
</evidence>
<name>A0ABX6EHW5_9HYPH</name>
<reference evidence="2" key="1">
    <citation type="submission" date="2019-09" db="EMBL/GenBank/DDBJ databases">
        <title>Isolation and complete genome sequencing of Methylocystis species.</title>
        <authorList>
            <person name="Rumah B.L."/>
            <person name="Stead C.E."/>
            <person name="Stevens B.C."/>
            <person name="Minton N.P."/>
            <person name="Grosse-Honebrink A."/>
            <person name="Zhang Y."/>
        </authorList>
    </citation>
    <scope>NUCLEOTIDE SEQUENCE [LARGE SCALE GENOMIC DNA]</scope>
    <source>
        <strain evidence="2">BRCS1</strain>
    </source>
</reference>
<proteinExistence type="predicted"/>
<gene>
    <name evidence="1" type="ORF">F7D13_09665</name>
</gene>
<dbReference type="Proteomes" id="UP000424673">
    <property type="component" value="Chromosome"/>
</dbReference>